<name>A0ABS4AIJ5_9PROT</name>
<dbReference type="RefSeq" id="WP_209380616.1">
    <property type="nucleotide sequence ID" value="NZ_JAGIZB010000016.1"/>
</dbReference>
<keyword evidence="4" id="KW-1185">Reference proteome</keyword>
<dbReference type="Proteomes" id="UP000681594">
    <property type="component" value="Unassembled WGS sequence"/>
</dbReference>
<organism evidence="3 4">
    <name type="scientific">Pararoseomonas baculiformis</name>
    <dbReference type="NCBI Taxonomy" id="2820812"/>
    <lineage>
        <taxon>Bacteria</taxon>
        <taxon>Pseudomonadati</taxon>
        <taxon>Pseudomonadota</taxon>
        <taxon>Alphaproteobacteria</taxon>
        <taxon>Acetobacterales</taxon>
        <taxon>Acetobacteraceae</taxon>
        <taxon>Pararoseomonas</taxon>
    </lineage>
</organism>
<feature type="domain" description="Zinc finger/thioredoxin putative" evidence="2">
    <location>
        <begin position="1"/>
        <end position="37"/>
    </location>
</feature>
<proteinExistence type="predicted"/>
<sequence length="167" mass="16838">MRVACPECAAEYQLPPALASRLGEGRTVRCARCGTAWAPGAVAALPAGPGAAVPPEGPGAAAPPAAPGPARPHAGPAPAATPEEPMLEVPPRPARSFDAAEPPPRARWPELDPPPPASPPSRGAGLGWALSLLLLAGVAAAAWHWRVELVEVWPPAARVFLALGVAG</sequence>
<feature type="compositionally biased region" description="Low complexity" evidence="1">
    <location>
        <begin position="71"/>
        <end position="84"/>
    </location>
</feature>
<dbReference type="Pfam" id="PF13717">
    <property type="entry name" value="Zn_ribbon_4"/>
    <property type="match status" value="1"/>
</dbReference>
<comment type="caution">
    <text evidence="3">The sequence shown here is derived from an EMBL/GenBank/DDBJ whole genome shotgun (WGS) entry which is preliminary data.</text>
</comment>
<protein>
    <submittedName>
        <fullName evidence="3">Zinc-ribbon domain-containing protein</fullName>
    </submittedName>
</protein>
<dbReference type="EMBL" id="JAGIZB010000016">
    <property type="protein sequence ID" value="MBP0446348.1"/>
    <property type="molecule type" value="Genomic_DNA"/>
</dbReference>
<evidence type="ECO:0000256" key="1">
    <source>
        <dbReference type="SAM" id="MobiDB-lite"/>
    </source>
</evidence>
<feature type="region of interest" description="Disordered" evidence="1">
    <location>
        <begin position="48"/>
        <end position="122"/>
    </location>
</feature>
<feature type="compositionally biased region" description="Pro residues" evidence="1">
    <location>
        <begin position="101"/>
        <end position="119"/>
    </location>
</feature>
<accession>A0ABS4AIJ5</accession>
<evidence type="ECO:0000313" key="3">
    <source>
        <dbReference type="EMBL" id="MBP0446348.1"/>
    </source>
</evidence>
<dbReference type="NCBIfam" id="TIGR02098">
    <property type="entry name" value="MJ0042_CXXC"/>
    <property type="match status" value="1"/>
</dbReference>
<evidence type="ECO:0000313" key="4">
    <source>
        <dbReference type="Proteomes" id="UP000681594"/>
    </source>
</evidence>
<feature type="compositionally biased region" description="Low complexity" evidence="1">
    <location>
        <begin position="48"/>
        <end position="63"/>
    </location>
</feature>
<evidence type="ECO:0000259" key="2">
    <source>
        <dbReference type="Pfam" id="PF13717"/>
    </source>
</evidence>
<gene>
    <name evidence="3" type="ORF">J8J14_16360</name>
</gene>
<dbReference type="InterPro" id="IPR011723">
    <property type="entry name" value="Znf/thioredoxin_put"/>
</dbReference>
<reference evidence="3 4" key="1">
    <citation type="submission" date="2021-03" db="EMBL/GenBank/DDBJ databases">
        <authorList>
            <person name="So Y."/>
        </authorList>
    </citation>
    <scope>NUCLEOTIDE SEQUENCE [LARGE SCALE GENOMIC DNA]</scope>
    <source>
        <strain evidence="3 4">SSH11</strain>
    </source>
</reference>